<keyword evidence="4" id="KW-1003">Cell membrane</keyword>
<evidence type="ECO:0000256" key="1">
    <source>
        <dbReference type="ARBA" id="ARBA00004651"/>
    </source>
</evidence>
<feature type="transmembrane region" description="Helical" evidence="8">
    <location>
        <begin position="414"/>
        <end position="436"/>
    </location>
</feature>
<evidence type="ECO:0000256" key="5">
    <source>
        <dbReference type="ARBA" id="ARBA00022692"/>
    </source>
</evidence>
<evidence type="ECO:0000256" key="3">
    <source>
        <dbReference type="ARBA" id="ARBA00022448"/>
    </source>
</evidence>
<feature type="transmembrane region" description="Helical" evidence="8">
    <location>
        <begin position="293"/>
        <end position="312"/>
    </location>
</feature>
<dbReference type="RefSeq" id="WP_043579128.1">
    <property type="nucleotide sequence ID" value="NZ_CP142381.1"/>
</dbReference>
<dbReference type="PANTHER" id="PTHR30330">
    <property type="entry name" value="AGSS FAMILY TRANSPORTER, SODIUM-ALANINE"/>
    <property type="match status" value="1"/>
</dbReference>
<dbReference type="PANTHER" id="PTHR30330:SF7">
    <property type="entry name" value="SODIUM_PROTON-DEPENDENT ALANINE CARRIER PROTEIN YRBD-RELATED"/>
    <property type="match status" value="1"/>
</dbReference>
<dbReference type="Proteomes" id="UP000711178">
    <property type="component" value="Unassembled WGS sequence"/>
</dbReference>
<evidence type="ECO:0000313" key="11">
    <source>
        <dbReference type="Proteomes" id="UP000711178"/>
    </source>
</evidence>
<evidence type="ECO:0000256" key="7">
    <source>
        <dbReference type="ARBA" id="ARBA00023136"/>
    </source>
</evidence>
<dbReference type="NCBIfam" id="TIGR00835">
    <property type="entry name" value="agcS"/>
    <property type="match status" value="1"/>
</dbReference>
<comment type="similarity">
    <text evidence="2 8">Belongs to the alanine or glycine:cation symporter (AGCS) (TC 2.A.25) family.</text>
</comment>
<feature type="transmembrane region" description="Helical" evidence="8">
    <location>
        <begin position="354"/>
        <end position="374"/>
    </location>
</feature>
<evidence type="ECO:0000256" key="6">
    <source>
        <dbReference type="ARBA" id="ARBA00022989"/>
    </source>
</evidence>
<feature type="transmembrane region" description="Helical" evidence="8">
    <location>
        <begin position="199"/>
        <end position="225"/>
    </location>
</feature>
<keyword evidence="11" id="KW-1185">Reference proteome</keyword>
<dbReference type="InterPro" id="IPR001463">
    <property type="entry name" value="Na/Ala_symport"/>
</dbReference>
<evidence type="ECO:0000313" key="10">
    <source>
        <dbReference type="EMBL" id="MBW8290395.1"/>
    </source>
</evidence>
<feature type="transmembrane region" description="Helical" evidence="8">
    <location>
        <begin position="171"/>
        <end position="192"/>
    </location>
</feature>
<keyword evidence="7 8" id="KW-0472">Membrane</keyword>
<dbReference type="PROSITE" id="PS00873">
    <property type="entry name" value="NA_ALANINE_SYMP"/>
    <property type="match status" value="1"/>
</dbReference>
<dbReference type="Pfam" id="PF01235">
    <property type="entry name" value="Na_Ala_symp"/>
    <property type="match status" value="1"/>
</dbReference>
<organism evidence="10 11">
    <name type="scientific">Chromobacterium subtsugae</name>
    <dbReference type="NCBI Taxonomy" id="251747"/>
    <lineage>
        <taxon>Bacteria</taxon>
        <taxon>Pseudomonadati</taxon>
        <taxon>Pseudomonadota</taxon>
        <taxon>Betaproteobacteria</taxon>
        <taxon>Neisseriales</taxon>
        <taxon>Chromobacteriaceae</taxon>
        <taxon>Chromobacterium</taxon>
    </lineage>
</organism>
<evidence type="ECO:0000256" key="4">
    <source>
        <dbReference type="ARBA" id="ARBA00022475"/>
    </source>
</evidence>
<keyword evidence="3 8" id="KW-0813">Transport</keyword>
<proteinExistence type="inferred from homology"/>
<accession>A0ABS7FLQ1</accession>
<gene>
    <name evidence="10" type="ORF">KIF53_22410</name>
</gene>
<feature type="transmembrane region" description="Helical" evidence="8">
    <location>
        <begin position="139"/>
        <end position="159"/>
    </location>
</feature>
<evidence type="ECO:0000256" key="2">
    <source>
        <dbReference type="ARBA" id="ARBA00009261"/>
    </source>
</evidence>
<comment type="caution">
    <text evidence="10">The sequence shown here is derived from an EMBL/GenBank/DDBJ whole genome shotgun (WGS) entry which is preliminary data.</text>
</comment>
<feature type="region of interest" description="Disordered" evidence="9">
    <location>
        <begin position="480"/>
        <end position="500"/>
    </location>
</feature>
<reference evidence="10 11" key="1">
    <citation type="submission" date="2021-05" db="EMBL/GenBank/DDBJ databases">
        <title>Draft Whole Genome Sequencing Of Biosensor Chromobacterium violaceum Strain CV026 Reveals A Regulatory RNA In Chromobacterium violaceum Phenotype Regulatory Network.</title>
        <authorList>
            <person name="Hong K.W."/>
            <person name="Chan K.G."/>
            <person name="Chang C.-Y."/>
        </authorList>
    </citation>
    <scope>NUCLEOTIDE SEQUENCE [LARGE SCALE GENOMIC DNA]</scope>
    <source>
        <strain evidence="10 11">ATCC 31532</strain>
    </source>
</reference>
<evidence type="ECO:0000256" key="8">
    <source>
        <dbReference type="RuleBase" id="RU363064"/>
    </source>
</evidence>
<dbReference type="PRINTS" id="PR00175">
    <property type="entry name" value="NAALASMPORT"/>
</dbReference>
<comment type="subcellular location">
    <subcellularLocation>
        <location evidence="8">Cell inner membrane</location>
        <topology evidence="8">Multi-pass membrane protein</topology>
    </subcellularLocation>
    <subcellularLocation>
        <location evidence="1">Cell membrane</location>
        <topology evidence="1">Multi-pass membrane protein</topology>
    </subcellularLocation>
</comment>
<dbReference type="GeneID" id="89685594"/>
<feature type="transmembrane region" description="Helical" evidence="8">
    <location>
        <begin position="12"/>
        <end position="30"/>
    </location>
</feature>
<dbReference type="EMBL" id="JAHDTB010000051">
    <property type="protein sequence ID" value="MBW8290395.1"/>
    <property type="molecule type" value="Genomic_DNA"/>
</dbReference>
<feature type="transmembrane region" description="Helical" evidence="8">
    <location>
        <begin position="231"/>
        <end position="254"/>
    </location>
</feature>
<name>A0ABS7FLQ1_9NEIS</name>
<sequence length="500" mass="52841">MDDLVNAVNGVVWSPALIYLCLGVGLYFSVRTRFLQMRHFREMLRLMFNRQSSSSGVSSFQALAMTLAGRVGTGNIAGVATAITFGGPGAMFWMWMVAFLGASSAFVESTLGQVYKEKIDGQYRGGPAFYIEKGLGQKWYAWLFAITTVVATGLLLPGIQSNSIANSMQSAFGIAPSVSAAVLAIMLGFIIFGGVKRIAVFAGAVVPFMALGYIIVACVVIALNIEQLPGVVALIFKSAFGLEAGMGAILGFAIQWGVKRGIYSNEAGQGTGPHAASAAVVSHPAKQGLVQAFSVYIDTLFVCSATAFMLLITGQYNVQGPDGQALYTGIAGVAAGPGYVQTAMESILPGFGSVFVALALFFFAFTTIIAYYYIAETNVAYINRKAQRPWLVFALKIGLMAATVYGAVKTADMAWGLGDIGVGLMAWLNIVAIILLRKPALACLKDYEAQQAQGLDPVFHPERLGIANAGYWSGGRAELNQAAERPGEQPAGEAAPVKAS</sequence>
<feature type="transmembrane region" description="Helical" evidence="8">
    <location>
        <begin position="390"/>
        <end position="408"/>
    </location>
</feature>
<keyword evidence="8" id="KW-0997">Cell inner membrane</keyword>
<keyword evidence="6 8" id="KW-1133">Transmembrane helix</keyword>
<evidence type="ECO:0000256" key="9">
    <source>
        <dbReference type="SAM" id="MobiDB-lite"/>
    </source>
</evidence>
<protein>
    <submittedName>
        <fullName evidence="10">Sodium:alanine symporter family protein</fullName>
    </submittedName>
</protein>
<keyword evidence="5 8" id="KW-0812">Transmembrane</keyword>
<keyword evidence="8" id="KW-0769">Symport</keyword>